<protein>
    <submittedName>
        <fullName evidence="1">Uncharacterized protein</fullName>
    </submittedName>
</protein>
<dbReference type="EMBL" id="JQBW01000009">
    <property type="protein sequence ID" value="KRN58791.1"/>
    <property type="molecule type" value="Genomic_DNA"/>
</dbReference>
<comment type="caution">
    <text evidence="1">The sequence shown here is derived from an EMBL/GenBank/DDBJ whole genome shotgun (WGS) entry which is preliminary data.</text>
</comment>
<sequence length="250" mass="28701">MRHELVSIGLNFTFFTKKGKMLTSINQEKRIQMLENYLKNHCPLEVPGLLSLAIEKAYKQLDDTIKTVPILQKDEARKSYGYLRNAFVDVAIESVFGELDHDCIIETKKVNPDRKNSYTYKMLKVPGAHITPVKSQSKGSFPRKAIYRDKGSLLNYQMSLFDEQRHFNNDKAPFMLLTYGGVNYKLDYVMLGIPDFEDRNWIDLVPIKGKPTLISSNKEKQVNDKFKLSLTEKASQIRRNNNDSNGGNAI</sequence>
<name>A0A0R2I9M4_9LACO</name>
<keyword evidence="2" id="KW-1185">Reference proteome</keyword>
<gene>
    <name evidence="1" type="ORF">IV45_GL000417</name>
</gene>
<dbReference type="AlphaFoldDB" id="A0A0R2I9M4"/>
<dbReference type="PATRIC" id="fig|396268.3.peg.424"/>
<organism evidence="1 2">
    <name type="scientific">Limosilactobacillus secaliphilus</name>
    <dbReference type="NCBI Taxonomy" id="396268"/>
    <lineage>
        <taxon>Bacteria</taxon>
        <taxon>Bacillati</taxon>
        <taxon>Bacillota</taxon>
        <taxon>Bacilli</taxon>
        <taxon>Lactobacillales</taxon>
        <taxon>Lactobacillaceae</taxon>
        <taxon>Limosilactobacillus</taxon>
    </lineage>
</organism>
<evidence type="ECO:0000313" key="2">
    <source>
        <dbReference type="Proteomes" id="UP000050934"/>
    </source>
</evidence>
<dbReference type="STRING" id="396268.IV45_GL000417"/>
<dbReference type="Proteomes" id="UP000050934">
    <property type="component" value="Unassembled WGS sequence"/>
</dbReference>
<reference evidence="1 2" key="1">
    <citation type="journal article" date="2015" name="Genome Announc.">
        <title>Expanding the biotechnology potential of lactobacilli through comparative genomics of 213 strains and associated genera.</title>
        <authorList>
            <person name="Sun Z."/>
            <person name="Harris H.M."/>
            <person name="McCann A."/>
            <person name="Guo C."/>
            <person name="Argimon S."/>
            <person name="Zhang W."/>
            <person name="Yang X."/>
            <person name="Jeffery I.B."/>
            <person name="Cooney J.C."/>
            <person name="Kagawa T.F."/>
            <person name="Liu W."/>
            <person name="Song Y."/>
            <person name="Salvetti E."/>
            <person name="Wrobel A."/>
            <person name="Rasinkangas P."/>
            <person name="Parkhill J."/>
            <person name="Rea M.C."/>
            <person name="O'Sullivan O."/>
            <person name="Ritari J."/>
            <person name="Douillard F.P."/>
            <person name="Paul Ross R."/>
            <person name="Yang R."/>
            <person name="Briner A.E."/>
            <person name="Felis G.E."/>
            <person name="de Vos W.M."/>
            <person name="Barrangou R."/>
            <person name="Klaenhammer T.R."/>
            <person name="Caufield P.W."/>
            <person name="Cui Y."/>
            <person name="Zhang H."/>
            <person name="O'Toole P.W."/>
        </authorList>
    </citation>
    <scope>NUCLEOTIDE SEQUENCE [LARGE SCALE GENOMIC DNA]</scope>
    <source>
        <strain evidence="1 2">DSM 17896</strain>
    </source>
</reference>
<accession>A0A0R2I9M4</accession>
<proteinExistence type="predicted"/>
<evidence type="ECO:0000313" key="1">
    <source>
        <dbReference type="EMBL" id="KRN58791.1"/>
    </source>
</evidence>